<evidence type="ECO:0000256" key="1">
    <source>
        <dbReference type="SAM" id="MobiDB-lite"/>
    </source>
</evidence>
<dbReference type="Proteomes" id="UP000281553">
    <property type="component" value="Unassembled WGS sequence"/>
</dbReference>
<reference evidence="2 3" key="1">
    <citation type="submission" date="2018-11" db="EMBL/GenBank/DDBJ databases">
        <authorList>
            <consortium name="Pathogen Informatics"/>
        </authorList>
    </citation>
    <scope>NUCLEOTIDE SEQUENCE [LARGE SCALE GENOMIC DNA]</scope>
</reference>
<dbReference type="EMBL" id="UYRU01002509">
    <property type="protein sequence ID" value="VDK34307.1"/>
    <property type="molecule type" value="Genomic_DNA"/>
</dbReference>
<proteinExistence type="predicted"/>
<gene>
    <name evidence="2" type="ORF">DILT_LOCUS572</name>
</gene>
<evidence type="ECO:0000313" key="3">
    <source>
        <dbReference type="Proteomes" id="UP000281553"/>
    </source>
</evidence>
<feature type="compositionally biased region" description="Basic residues" evidence="1">
    <location>
        <begin position="103"/>
        <end position="112"/>
    </location>
</feature>
<name>A0A3P6PNC5_DIBLA</name>
<dbReference type="InterPro" id="IPR019169">
    <property type="entry name" value="Transmembrane_26"/>
</dbReference>
<dbReference type="AlphaFoldDB" id="A0A3P6PNC5"/>
<keyword evidence="3" id="KW-1185">Reference proteome</keyword>
<organism evidence="2 3">
    <name type="scientific">Dibothriocephalus latus</name>
    <name type="common">Fish tapeworm</name>
    <name type="synonym">Diphyllobothrium latum</name>
    <dbReference type="NCBI Taxonomy" id="60516"/>
    <lineage>
        <taxon>Eukaryota</taxon>
        <taxon>Metazoa</taxon>
        <taxon>Spiralia</taxon>
        <taxon>Lophotrochozoa</taxon>
        <taxon>Platyhelminthes</taxon>
        <taxon>Cestoda</taxon>
        <taxon>Eucestoda</taxon>
        <taxon>Diphyllobothriidea</taxon>
        <taxon>Diphyllobothriidae</taxon>
        <taxon>Dibothriocephalus</taxon>
    </lineage>
</organism>
<dbReference type="PANTHER" id="PTHR22168">
    <property type="entry name" value="TMEM26 PROTEIN"/>
    <property type="match status" value="1"/>
</dbReference>
<accession>A0A3P6PNC5</accession>
<feature type="region of interest" description="Disordered" evidence="1">
    <location>
        <begin position="68"/>
        <end position="136"/>
    </location>
</feature>
<evidence type="ECO:0000313" key="2">
    <source>
        <dbReference type="EMBL" id="VDK34307.1"/>
    </source>
</evidence>
<sequence>MLSPWGFNSDKLIVKICNSADIIELLAYLEDRSLQWKLKLKAGILCIWHISLLQFGFIATSADVFSSSSIREPPQRPTRIQSNQHNDLPQPGISDTNEEGTNKKRPKKKKTNNRQGHEANSLPEADAEAGAETVQVEASIQEEASAQAEASVQGESSAQAESSVQARRDCGCHFYVLKGVLGEILVSIMVQDVPFLILWFTLCFTFNMHSLQAVCFTIKKHYVPCGACRSSRDSAAQNVLQ</sequence>
<dbReference type="PANTHER" id="PTHR22168:SF3">
    <property type="entry name" value="TRANSMEMBRANE PROTEIN 26"/>
    <property type="match status" value="1"/>
</dbReference>
<feature type="compositionally biased region" description="Polar residues" evidence="1">
    <location>
        <begin position="78"/>
        <end position="87"/>
    </location>
</feature>
<protein>
    <submittedName>
        <fullName evidence="2">Uncharacterized protein</fullName>
    </submittedName>
</protein>
<dbReference type="Pfam" id="PF09772">
    <property type="entry name" value="Tmem26"/>
    <property type="match status" value="2"/>
</dbReference>